<dbReference type="Proteomes" id="UP000681722">
    <property type="component" value="Unassembled WGS sequence"/>
</dbReference>
<feature type="transmembrane region" description="Helical" evidence="1">
    <location>
        <begin position="100"/>
        <end position="124"/>
    </location>
</feature>
<evidence type="ECO:0000313" key="2">
    <source>
        <dbReference type="EMBL" id="CAF1233203.1"/>
    </source>
</evidence>
<dbReference type="AlphaFoldDB" id="A0A814YR37"/>
<proteinExistence type="predicted"/>
<organism evidence="2 4">
    <name type="scientific">Didymodactylos carnosus</name>
    <dbReference type="NCBI Taxonomy" id="1234261"/>
    <lineage>
        <taxon>Eukaryota</taxon>
        <taxon>Metazoa</taxon>
        <taxon>Spiralia</taxon>
        <taxon>Gnathifera</taxon>
        <taxon>Rotifera</taxon>
        <taxon>Eurotatoria</taxon>
        <taxon>Bdelloidea</taxon>
        <taxon>Philodinida</taxon>
        <taxon>Philodinidae</taxon>
        <taxon>Didymodactylos</taxon>
    </lineage>
</organism>
<name>A0A814YR37_9BILA</name>
<evidence type="ECO:0000313" key="3">
    <source>
        <dbReference type="EMBL" id="CAF3995784.1"/>
    </source>
</evidence>
<comment type="caution">
    <text evidence="2">The sequence shown here is derived from an EMBL/GenBank/DDBJ whole genome shotgun (WGS) entry which is preliminary data.</text>
</comment>
<dbReference type="EMBL" id="CAJNOQ010009755">
    <property type="protein sequence ID" value="CAF1233203.1"/>
    <property type="molecule type" value="Genomic_DNA"/>
</dbReference>
<dbReference type="Proteomes" id="UP000663829">
    <property type="component" value="Unassembled WGS sequence"/>
</dbReference>
<keyword evidence="1" id="KW-0472">Membrane</keyword>
<sequence>MYPNQEQKQQEVYINQTLPATNAYYTNSVLGPSNRVAVPVFIQQPWRQNTHWQNKWPIWPSVVIAILQLLLTNSILACEIGIVVAAGVTSIFNDRDGITYTFAGFWCSCFFICSWISLFGHVYLSEALLQTPDTTKLKDELLEEYRTRYAYNTTELKKID</sequence>
<keyword evidence="4" id="KW-1185">Reference proteome</keyword>
<evidence type="ECO:0000313" key="4">
    <source>
        <dbReference type="Proteomes" id="UP000663829"/>
    </source>
</evidence>
<reference evidence="2" key="1">
    <citation type="submission" date="2021-02" db="EMBL/GenBank/DDBJ databases">
        <authorList>
            <person name="Nowell W R."/>
        </authorList>
    </citation>
    <scope>NUCLEOTIDE SEQUENCE</scope>
</reference>
<evidence type="ECO:0000256" key="1">
    <source>
        <dbReference type="SAM" id="Phobius"/>
    </source>
</evidence>
<gene>
    <name evidence="2" type="ORF">GPM918_LOCUS25278</name>
    <name evidence="3" type="ORF">SRO942_LOCUS25284</name>
</gene>
<accession>A0A814YR37</accession>
<keyword evidence="1" id="KW-0812">Transmembrane</keyword>
<protein>
    <submittedName>
        <fullName evidence="2">Uncharacterized protein</fullName>
    </submittedName>
</protein>
<keyword evidence="1" id="KW-1133">Transmembrane helix</keyword>
<feature type="transmembrane region" description="Helical" evidence="1">
    <location>
        <begin position="62"/>
        <end position="88"/>
    </location>
</feature>
<dbReference type="EMBL" id="CAJOBC010009760">
    <property type="protein sequence ID" value="CAF3995784.1"/>
    <property type="molecule type" value="Genomic_DNA"/>
</dbReference>